<reference evidence="2 3" key="1">
    <citation type="submission" date="2013-12" db="EMBL/GenBank/DDBJ databases">
        <authorList>
            <person name="Brown-Elliot B."/>
            <person name="Wallace R."/>
            <person name="Lenaerts A."/>
            <person name="Ordway D."/>
            <person name="DeGroote M.A."/>
            <person name="Parker T."/>
            <person name="Sizemore C."/>
            <person name="Tallon L.J."/>
            <person name="Sadzewicz L.K."/>
            <person name="Sengamalay N."/>
            <person name="Fraser C.M."/>
            <person name="Hine E."/>
            <person name="Shefchek K.A."/>
            <person name="Das S.P."/>
            <person name="Tettelin H."/>
        </authorList>
    </citation>
    <scope>NUCLEOTIDE SEQUENCE [LARGE SCALE GENOMIC DNA]</scope>
    <source>
        <strain evidence="2 3">662</strain>
    </source>
</reference>
<dbReference type="SUPFAM" id="SSF56281">
    <property type="entry name" value="Metallo-hydrolase/oxidoreductase"/>
    <property type="match status" value="1"/>
</dbReference>
<evidence type="ECO:0000313" key="2">
    <source>
        <dbReference type="EMBL" id="ETZ97251.1"/>
    </source>
</evidence>
<feature type="compositionally biased region" description="Basic and acidic residues" evidence="1">
    <location>
        <begin position="9"/>
        <end position="24"/>
    </location>
</feature>
<comment type="caution">
    <text evidence="2">The sequence shown here is derived from an EMBL/GenBank/DDBJ whole genome shotgun (WGS) entry which is preliminary data.</text>
</comment>
<dbReference type="InterPro" id="IPR036866">
    <property type="entry name" value="RibonucZ/Hydroxyglut_hydro"/>
</dbReference>
<dbReference type="AlphaFoldDB" id="X7XQS6"/>
<evidence type="ECO:0000313" key="3">
    <source>
        <dbReference type="Proteomes" id="UP000020561"/>
    </source>
</evidence>
<proteinExistence type="predicted"/>
<evidence type="ECO:0000256" key="1">
    <source>
        <dbReference type="SAM" id="MobiDB-lite"/>
    </source>
</evidence>
<feature type="region of interest" description="Disordered" evidence="1">
    <location>
        <begin position="1"/>
        <end position="44"/>
    </location>
</feature>
<accession>X7XQS6</accession>
<organism evidence="2 3">
    <name type="scientific">Mycobacterium kansasii 662</name>
    <dbReference type="NCBI Taxonomy" id="1299326"/>
    <lineage>
        <taxon>Bacteria</taxon>
        <taxon>Bacillati</taxon>
        <taxon>Actinomycetota</taxon>
        <taxon>Actinomycetes</taxon>
        <taxon>Mycobacteriales</taxon>
        <taxon>Mycobacteriaceae</taxon>
        <taxon>Mycobacterium</taxon>
    </lineage>
</organism>
<dbReference type="PATRIC" id="fig|1299326.3.peg.6560"/>
<gene>
    <name evidence="2" type="ORF">I545_6833</name>
</gene>
<name>X7XQS6_MYCKA</name>
<dbReference type="EMBL" id="JAOA01000034">
    <property type="protein sequence ID" value="ETZ97251.1"/>
    <property type="molecule type" value="Genomic_DNA"/>
</dbReference>
<dbReference type="Proteomes" id="UP000020561">
    <property type="component" value="Unassembled WGS sequence"/>
</dbReference>
<protein>
    <submittedName>
        <fullName evidence="2">Uncharacterized protein</fullName>
    </submittedName>
</protein>
<sequence length="44" mass="4813">MLISHRHGDHTDGIDKLVEADRGTGTRGESAIPAWRRVTLSDGK</sequence>